<feature type="chain" id="PRO_5015373237" description="Carboxypeptidase" evidence="6">
    <location>
        <begin position="23"/>
        <end position="619"/>
    </location>
</feature>
<dbReference type="Pfam" id="PF00450">
    <property type="entry name" value="Peptidase_S10"/>
    <property type="match status" value="1"/>
</dbReference>
<evidence type="ECO:0000256" key="5">
    <source>
        <dbReference type="ARBA" id="ARBA00023180"/>
    </source>
</evidence>
<dbReference type="Proteomes" id="UP000237631">
    <property type="component" value="Unassembled WGS sequence"/>
</dbReference>
<comment type="caution">
    <text evidence="7">The sequence shown here is derived from an EMBL/GenBank/DDBJ whole genome shotgun (WGS) entry which is preliminary data.</text>
</comment>
<reference evidence="8" key="1">
    <citation type="journal article" date="2017" name="bioRxiv">
        <title>Conservation of a gene cluster reveals novel cercosporin biosynthetic mechanisms and extends production to the genus Colletotrichum.</title>
        <authorList>
            <person name="de Jonge R."/>
            <person name="Ebert M.K."/>
            <person name="Huitt-Roehl C.R."/>
            <person name="Pal P."/>
            <person name="Suttle J.C."/>
            <person name="Spanner R.E."/>
            <person name="Neubauer J.D."/>
            <person name="Jurick W.M.II."/>
            <person name="Stott K.A."/>
            <person name="Secor G.A."/>
            <person name="Thomma B.P.H.J."/>
            <person name="Van de Peer Y."/>
            <person name="Townsend C.A."/>
            <person name="Bolton M.D."/>
        </authorList>
    </citation>
    <scope>NUCLEOTIDE SEQUENCE [LARGE SCALE GENOMIC DNA]</scope>
    <source>
        <strain evidence="8">CBS538.71</strain>
    </source>
</reference>
<keyword evidence="4 6" id="KW-0378">Hydrolase</keyword>
<dbReference type="EMBL" id="PNEN01000528">
    <property type="protein sequence ID" value="PPJ55990.1"/>
    <property type="molecule type" value="Genomic_DNA"/>
</dbReference>
<gene>
    <name evidence="7" type="ORF">CBER1_03586</name>
</gene>
<keyword evidence="8" id="KW-1185">Reference proteome</keyword>
<evidence type="ECO:0000256" key="3">
    <source>
        <dbReference type="ARBA" id="ARBA00022670"/>
    </source>
</evidence>
<dbReference type="PRINTS" id="PR00724">
    <property type="entry name" value="CRBOXYPTASEC"/>
</dbReference>
<proteinExistence type="inferred from homology"/>
<dbReference type="AlphaFoldDB" id="A0A2S6C8E5"/>
<keyword evidence="3 6" id="KW-0645">Protease</keyword>
<dbReference type="InterPro" id="IPR018202">
    <property type="entry name" value="Ser_caboxypep_ser_AS"/>
</dbReference>
<dbReference type="PANTHER" id="PTHR11802:SF131">
    <property type="entry name" value="CARBOXYPEPTIDASE"/>
    <property type="match status" value="1"/>
</dbReference>
<sequence length="619" mass="67579">MLGKSLLSKLGLLAATASVATASLGKEFHAHSTWQNVKRQYFPANATDVKSFTTPTNVTIRYKEPGKEGVCETTPGVNSYSGYIDIAPNVHVFFWFFESRRDPANDDLTLWLNGGPGSDSLIGLFEELGPCRIAENLTSVLNPYSWNEVSNMLFLSQPVGVSFSNQGEGQGTFANHTRTFLNSTELGGVYNSTGTFPVLDPIREGEIDTTDLAAIGAWHVFQGFLSALPSFENVTSSQPKNFNLWTESYGGHYGPSFFRYFSEQNDKIANGTLPGYHLNFRSLGLINAIISEKIQIDYYPEFAVNNTYGIQVYNDTVYNYAKFATNMVNGCKEQIDGCIASAQGIPGGLVHGKITYAATSQPAVAAICAEAGNMCRDNVESLYYAYGDRGTYDIRHPSADPTPESYFGDYLNQAKIQNAIGVSLNYTTSNTDIYHQFQSTGDFIYPNFLEDLEEILNSGVRVALMYGDADYICNWFGGEAVSKEVNYTYTKEFNAAGYEPFVWGPGKVQAGETREYGNFSFTRIYEAGHEIPYYQPGPSLAMFERVISGLAMSDGAEPVTANLTTTGNANTTHTANPADYSLPPTSSADLAAYSSSLVASYASLDNAPPPTAVAKMLQV</sequence>
<evidence type="ECO:0000313" key="7">
    <source>
        <dbReference type="EMBL" id="PPJ55990.1"/>
    </source>
</evidence>
<dbReference type="Gene3D" id="3.40.50.1820">
    <property type="entry name" value="alpha/beta hydrolase"/>
    <property type="match status" value="1"/>
</dbReference>
<dbReference type="GO" id="GO:0000324">
    <property type="term" value="C:fungal-type vacuole"/>
    <property type="evidence" value="ECO:0007669"/>
    <property type="project" value="TreeGrafter"/>
</dbReference>
<dbReference type="GO" id="GO:0004185">
    <property type="term" value="F:serine-type carboxypeptidase activity"/>
    <property type="evidence" value="ECO:0007669"/>
    <property type="project" value="UniProtKB-UniRule"/>
</dbReference>
<keyword evidence="6" id="KW-0732">Signal</keyword>
<evidence type="ECO:0000256" key="4">
    <source>
        <dbReference type="ARBA" id="ARBA00022801"/>
    </source>
</evidence>
<dbReference type="STRING" id="357750.A0A2S6C8E5"/>
<comment type="similarity">
    <text evidence="1 6">Belongs to the peptidase S10 family.</text>
</comment>
<name>A0A2S6C8E5_9PEZI</name>
<dbReference type="InterPro" id="IPR001563">
    <property type="entry name" value="Peptidase_S10"/>
</dbReference>
<evidence type="ECO:0000256" key="6">
    <source>
        <dbReference type="RuleBase" id="RU361156"/>
    </source>
</evidence>
<dbReference type="OrthoDB" id="443318at2759"/>
<keyword evidence="5" id="KW-0325">Glycoprotein</keyword>
<dbReference type="SUPFAM" id="SSF53474">
    <property type="entry name" value="alpha/beta-Hydrolases"/>
    <property type="match status" value="1"/>
</dbReference>
<evidence type="ECO:0000313" key="8">
    <source>
        <dbReference type="Proteomes" id="UP000237631"/>
    </source>
</evidence>
<organism evidence="7 8">
    <name type="scientific">Cercospora berteroae</name>
    <dbReference type="NCBI Taxonomy" id="357750"/>
    <lineage>
        <taxon>Eukaryota</taxon>
        <taxon>Fungi</taxon>
        <taxon>Dikarya</taxon>
        <taxon>Ascomycota</taxon>
        <taxon>Pezizomycotina</taxon>
        <taxon>Dothideomycetes</taxon>
        <taxon>Dothideomycetidae</taxon>
        <taxon>Mycosphaerellales</taxon>
        <taxon>Mycosphaerellaceae</taxon>
        <taxon>Cercospora</taxon>
    </lineage>
</organism>
<dbReference type="GO" id="GO:0006508">
    <property type="term" value="P:proteolysis"/>
    <property type="evidence" value="ECO:0007669"/>
    <property type="project" value="UniProtKB-KW"/>
</dbReference>
<dbReference type="PANTHER" id="PTHR11802">
    <property type="entry name" value="SERINE PROTEASE FAMILY S10 SERINE CARBOXYPEPTIDASE"/>
    <property type="match status" value="1"/>
</dbReference>
<dbReference type="InterPro" id="IPR029058">
    <property type="entry name" value="AB_hydrolase_fold"/>
</dbReference>
<accession>A0A2S6C8E5</accession>
<protein>
    <recommendedName>
        <fullName evidence="6">Carboxypeptidase</fullName>
        <ecNumber evidence="6">3.4.16.-</ecNumber>
    </recommendedName>
</protein>
<dbReference type="EC" id="3.4.16.-" evidence="6"/>
<keyword evidence="2 6" id="KW-0121">Carboxypeptidase</keyword>
<evidence type="ECO:0000256" key="1">
    <source>
        <dbReference type="ARBA" id="ARBA00009431"/>
    </source>
</evidence>
<dbReference type="PROSITE" id="PS00131">
    <property type="entry name" value="CARBOXYPEPT_SER_SER"/>
    <property type="match status" value="1"/>
</dbReference>
<evidence type="ECO:0000256" key="2">
    <source>
        <dbReference type="ARBA" id="ARBA00022645"/>
    </source>
</evidence>
<feature type="signal peptide" evidence="6">
    <location>
        <begin position="1"/>
        <end position="22"/>
    </location>
</feature>